<name>A0A7W5A671_9ACTN</name>
<comment type="caution">
    <text evidence="1">The sequence shown here is derived from an EMBL/GenBank/DDBJ whole genome shotgun (WGS) entry which is preliminary data.</text>
</comment>
<protein>
    <submittedName>
        <fullName evidence="1">Uncharacterized protein</fullName>
    </submittedName>
</protein>
<organism evidence="1 2">
    <name type="scientific">Nocardioides albus</name>
    <dbReference type="NCBI Taxonomy" id="1841"/>
    <lineage>
        <taxon>Bacteria</taxon>
        <taxon>Bacillati</taxon>
        <taxon>Actinomycetota</taxon>
        <taxon>Actinomycetes</taxon>
        <taxon>Propionibacteriales</taxon>
        <taxon>Nocardioidaceae</taxon>
        <taxon>Nocardioides</taxon>
    </lineage>
</organism>
<gene>
    <name evidence="1" type="ORF">FHS12_003273</name>
</gene>
<proteinExistence type="predicted"/>
<reference evidence="1 2" key="1">
    <citation type="submission" date="2020-08" db="EMBL/GenBank/DDBJ databases">
        <title>Genomic Encyclopedia of Type Strains, Phase III (KMG-III): the genomes of soil and plant-associated and newly described type strains.</title>
        <authorList>
            <person name="Whitman W."/>
        </authorList>
    </citation>
    <scope>NUCLEOTIDE SEQUENCE [LARGE SCALE GENOMIC DNA]</scope>
    <source>
        <strain evidence="1 2">CECT 3302</strain>
    </source>
</reference>
<accession>A0A7W5A671</accession>
<dbReference type="EMBL" id="JACHXG010000006">
    <property type="protein sequence ID" value="MBB3090321.1"/>
    <property type="molecule type" value="Genomic_DNA"/>
</dbReference>
<sequence>MTPDGYRNRALEAALEAADIDAVGAALRTGQVVVPQLDEARIRVFPGDRGNRPPYEAMLFSSQEALETFLAEDTRRRAQLRNGDGLREFLTANLEEIAHVTFDPAGPNRFRAGIKDVLKALGPKPHVDLRLPKGQEWYVVDMSEEDIRDYQLADLTDKVLPRVQRSKAEQPEWAQWMVAAKEAAAEQGAAFLAFWLQRVGRRPAALAVALNRPAPFGMVRHPLQGETTTVGERWIASPDRLYESRLIYSFPHPDLADLALPTVDLVVATLAWGDES</sequence>
<evidence type="ECO:0000313" key="1">
    <source>
        <dbReference type="EMBL" id="MBB3090321.1"/>
    </source>
</evidence>
<keyword evidence="2" id="KW-1185">Reference proteome</keyword>
<dbReference type="AlphaFoldDB" id="A0A7W5A671"/>
<dbReference type="Proteomes" id="UP000577707">
    <property type="component" value="Unassembled WGS sequence"/>
</dbReference>
<evidence type="ECO:0000313" key="2">
    <source>
        <dbReference type="Proteomes" id="UP000577707"/>
    </source>
</evidence>
<dbReference type="RefSeq" id="WP_183546930.1">
    <property type="nucleotide sequence ID" value="NZ_BMQT01000006.1"/>
</dbReference>